<comment type="caution">
    <text evidence="2">The sequence shown here is derived from an EMBL/GenBank/DDBJ whole genome shotgun (WGS) entry which is preliminary data.</text>
</comment>
<feature type="transmembrane region" description="Helical" evidence="1">
    <location>
        <begin position="17"/>
        <end position="42"/>
    </location>
</feature>
<organism evidence="2">
    <name type="scientific">marine sediment metagenome</name>
    <dbReference type="NCBI Taxonomy" id="412755"/>
    <lineage>
        <taxon>unclassified sequences</taxon>
        <taxon>metagenomes</taxon>
        <taxon>ecological metagenomes</taxon>
    </lineage>
</organism>
<evidence type="ECO:0000256" key="1">
    <source>
        <dbReference type="SAM" id="Phobius"/>
    </source>
</evidence>
<dbReference type="EMBL" id="LAZR01000069">
    <property type="protein sequence ID" value="KKN95740.1"/>
    <property type="molecule type" value="Genomic_DNA"/>
</dbReference>
<keyword evidence="1" id="KW-0812">Transmembrane</keyword>
<proteinExistence type="predicted"/>
<name>A0A0F9URH0_9ZZZZ</name>
<feature type="transmembrane region" description="Helical" evidence="1">
    <location>
        <begin position="100"/>
        <end position="121"/>
    </location>
</feature>
<evidence type="ECO:0000313" key="2">
    <source>
        <dbReference type="EMBL" id="KKN95740.1"/>
    </source>
</evidence>
<feature type="transmembrane region" description="Helical" evidence="1">
    <location>
        <begin position="54"/>
        <end position="80"/>
    </location>
</feature>
<keyword evidence="1" id="KW-1133">Transmembrane helix</keyword>
<keyword evidence="1" id="KW-0472">Membrane</keyword>
<gene>
    <name evidence="2" type="ORF">LCGC14_0176090</name>
</gene>
<accession>A0A0F9URH0</accession>
<protein>
    <submittedName>
        <fullName evidence="2">Uncharacterized protein</fullName>
    </submittedName>
</protein>
<reference evidence="2" key="1">
    <citation type="journal article" date="2015" name="Nature">
        <title>Complex archaea that bridge the gap between prokaryotes and eukaryotes.</title>
        <authorList>
            <person name="Spang A."/>
            <person name="Saw J.H."/>
            <person name="Jorgensen S.L."/>
            <person name="Zaremba-Niedzwiedzka K."/>
            <person name="Martijn J."/>
            <person name="Lind A.E."/>
            <person name="van Eijk R."/>
            <person name="Schleper C."/>
            <person name="Guy L."/>
            <person name="Ettema T.J."/>
        </authorList>
    </citation>
    <scope>NUCLEOTIDE SEQUENCE</scope>
</reference>
<dbReference type="AlphaFoldDB" id="A0A0F9URH0"/>
<sequence>MSVAKISATATSKAGTYAIIGFFYVAKYVALGVIIMGVMIAVESWLASDVDLSYFWNLYNVMMAMTAMVASLLKGIWYGLGSNDVEAAFNWTLTVASGKAMIGHLAVSILDVFFTALFGFLRIMTTLFGFFMDDSVVVVSNLGFRLPASCTPEGYPDWVWGDVVFVKWLSDGLNTVFDFKLSINQEVCVGDLVFDWFGTNTCATFAWESPTVGELVPDFYATVQSSLNTSFVPTFLFDWLTGVFQETLSFLFGDYSGRDIFGHHFTLGFQKLEHNADGSAITSVGSKPFETYISRKMAQGFGCPA</sequence>